<gene>
    <name evidence="9" type="primary">WBGene00282660</name>
</gene>
<dbReference type="CDD" id="cd23701">
    <property type="entry name" value="At1g26750"/>
    <property type="match status" value="1"/>
</dbReference>
<dbReference type="InterPro" id="IPR023611">
    <property type="entry name" value="mS23_dom_met"/>
</dbReference>
<keyword evidence="5" id="KW-0687">Ribonucleoprotein</keyword>
<dbReference type="AlphaFoldDB" id="A0A454XSI6"/>
<evidence type="ECO:0000256" key="4">
    <source>
        <dbReference type="ARBA" id="ARBA00023128"/>
    </source>
</evidence>
<dbReference type="OrthoDB" id="10012356at2759"/>
<evidence type="ECO:0000259" key="8">
    <source>
        <dbReference type="Pfam" id="PF10484"/>
    </source>
</evidence>
<organism evidence="9 10">
    <name type="scientific">Pristionchus pacificus</name>
    <name type="common">Parasitic nematode worm</name>
    <dbReference type="NCBI Taxonomy" id="54126"/>
    <lineage>
        <taxon>Eukaryota</taxon>
        <taxon>Metazoa</taxon>
        <taxon>Ecdysozoa</taxon>
        <taxon>Nematoda</taxon>
        <taxon>Chromadorea</taxon>
        <taxon>Rhabditida</taxon>
        <taxon>Rhabditina</taxon>
        <taxon>Diplogasteromorpha</taxon>
        <taxon>Diplogasteroidea</taxon>
        <taxon>Neodiplogasteridae</taxon>
        <taxon>Pristionchus</taxon>
    </lineage>
</organism>
<evidence type="ECO:0000313" key="10">
    <source>
        <dbReference type="Proteomes" id="UP000005239"/>
    </source>
</evidence>
<keyword evidence="4" id="KW-0496">Mitochondrion</keyword>
<dbReference type="InterPro" id="IPR059242">
    <property type="entry name" value="mS23_dom"/>
</dbReference>
<comment type="similarity">
    <text evidence="2">Belongs to the mitochondrion-specific ribosomal protein mS23 family.</text>
</comment>
<evidence type="ECO:0000256" key="3">
    <source>
        <dbReference type="ARBA" id="ARBA00022980"/>
    </source>
</evidence>
<accession>A0A8R1UZ99</accession>
<name>A0A454XSI6_PRIPA</name>
<feature type="domain" description="Small ribosomal subunit protein mS23 conserved" evidence="8">
    <location>
        <begin position="5"/>
        <end position="127"/>
    </location>
</feature>
<dbReference type="Proteomes" id="UP000005239">
    <property type="component" value="Unassembled WGS sequence"/>
</dbReference>
<protein>
    <recommendedName>
        <fullName evidence="6">Small ribosomal subunit protein mS23</fullName>
    </recommendedName>
</protein>
<dbReference type="InterPro" id="IPR019520">
    <property type="entry name" value="Ribosomal_mS23_met"/>
</dbReference>
<evidence type="ECO:0000256" key="1">
    <source>
        <dbReference type="ARBA" id="ARBA00004173"/>
    </source>
</evidence>
<comment type="subcellular location">
    <subcellularLocation>
        <location evidence="1">Mitochondrion</location>
    </subcellularLocation>
</comment>
<proteinExistence type="inferred from homology"/>
<evidence type="ECO:0000256" key="2">
    <source>
        <dbReference type="ARBA" id="ARBA00009864"/>
    </source>
</evidence>
<evidence type="ECO:0000256" key="5">
    <source>
        <dbReference type="ARBA" id="ARBA00023274"/>
    </source>
</evidence>
<accession>A0A454XSI6</accession>
<dbReference type="EnsemblMetazoa" id="PPA44291.1">
    <property type="protein sequence ID" value="PPA44291.1"/>
    <property type="gene ID" value="WBGene00282660"/>
</dbReference>
<keyword evidence="10" id="KW-1185">Reference proteome</keyword>
<dbReference type="GO" id="GO:0003735">
    <property type="term" value="F:structural constituent of ribosome"/>
    <property type="evidence" value="ECO:0007669"/>
    <property type="project" value="InterPro"/>
</dbReference>
<feature type="compositionally biased region" description="Basic and acidic residues" evidence="7">
    <location>
        <begin position="137"/>
        <end position="149"/>
    </location>
</feature>
<dbReference type="Pfam" id="PF10484">
    <property type="entry name" value="MRP-S23"/>
    <property type="match status" value="1"/>
</dbReference>
<evidence type="ECO:0000313" key="9">
    <source>
        <dbReference type="EnsemblMetazoa" id="PPA44291.1"/>
    </source>
</evidence>
<dbReference type="GO" id="GO:0005739">
    <property type="term" value="C:mitochondrion"/>
    <property type="evidence" value="ECO:0000318"/>
    <property type="project" value="GO_Central"/>
</dbReference>
<dbReference type="PANTHER" id="PTHR15925:SF2">
    <property type="entry name" value="SMALL RIBOSOMAL SUBUNIT PROTEIN MS23"/>
    <property type="match status" value="1"/>
</dbReference>
<evidence type="ECO:0000256" key="7">
    <source>
        <dbReference type="SAM" id="MobiDB-lite"/>
    </source>
</evidence>
<feature type="region of interest" description="Disordered" evidence="7">
    <location>
        <begin position="129"/>
        <end position="158"/>
    </location>
</feature>
<sequence length="158" mass="18516">MSSFVTRSERAGNIFFRITALIRSGQLQWADRPAWYDVYVAHPPLTPHDWNVQLPKYNEPVKKIFYEEDIVRAQFYKNHRNVGHVSMDKEGDSISQQFINEYQALSKEEPNLPMEEMFAKTEKRLEDVGLYLRRQPKKESTEETKKASTEESNTSGNQ</sequence>
<evidence type="ECO:0000256" key="6">
    <source>
        <dbReference type="ARBA" id="ARBA00035137"/>
    </source>
</evidence>
<dbReference type="GO" id="GO:0005840">
    <property type="term" value="C:ribosome"/>
    <property type="evidence" value="ECO:0007669"/>
    <property type="project" value="InterPro"/>
</dbReference>
<reference evidence="9" key="2">
    <citation type="submission" date="2022-06" db="UniProtKB">
        <authorList>
            <consortium name="EnsemblMetazoa"/>
        </authorList>
    </citation>
    <scope>IDENTIFICATION</scope>
    <source>
        <strain evidence="9">PS312</strain>
    </source>
</reference>
<dbReference type="OMA" id="TEDKPIW"/>
<reference evidence="10" key="1">
    <citation type="journal article" date="2008" name="Nat. Genet.">
        <title>The Pristionchus pacificus genome provides a unique perspective on nematode lifestyle and parasitism.</title>
        <authorList>
            <person name="Dieterich C."/>
            <person name="Clifton S.W."/>
            <person name="Schuster L.N."/>
            <person name="Chinwalla A."/>
            <person name="Delehaunty K."/>
            <person name="Dinkelacker I."/>
            <person name="Fulton L."/>
            <person name="Fulton R."/>
            <person name="Godfrey J."/>
            <person name="Minx P."/>
            <person name="Mitreva M."/>
            <person name="Roeseler W."/>
            <person name="Tian H."/>
            <person name="Witte H."/>
            <person name="Yang S.P."/>
            <person name="Wilson R.K."/>
            <person name="Sommer R.J."/>
        </authorList>
    </citation>
    <scope>NUCLEOTIDE SEQUENCE [LARGE SCALE GENOMIC DNA]</scope>
    <source>
        <strain evidence="10">PS312</strain>
    </source>
</reference>
<dbReference type="GO" id="GO:0006412">
    <property type="term" value="P:translation"/>
    <property type="evidence" value="ECO:0007669"/>
    <property type="project" value="InterPro"/>
</dbReference>
<dbReference type="PANTHER" id="PTHR15925">
    <property type="entry name" value="MITOCHONDRIAL RIBOSOMAL PROTEIN S23"/>
    <property type="match status" value="1"/>
</dbReference>
<keyword evidence="3" id="KW-0689">Ribosomal protein</keyword>